<comment type="caution">
    <text evidence="1">The sequence shown here is derived from an EMBL/GenBank/DDBJ whole genome shotgun (WGS) entry which is preliminary data.</text>
</comment>
<reference evidence="2" key="1">
    <citation type="journal article" date="2019" name="Curr. Biol.">
        <title>Genome Sequence of Striga asiatica Provides Insight into the Evolution of Plant Parasitism.</title>
        <authorList>
            <person name="Yoshida S."/>
            <person name="Kim S."/>
            <person name="Wafula E.K."/>
            <person name="Tanskanen J."/>
            <person name="Kim Y.M."/>
            <person name="Honaas L."/>
            <person name="Yang Z."/>
            <person name="Spallek T."/>
            <person name="Conn C.E."/>
            <person name="Ichihashi Y."/>
            <person name="Cheong K."/>
            <person name="Cui S."/>
            <person name="Der J.P."/>
            <person name="Gundlach H."/>
            <person name="Jiao Y."/>
            <person name="Hori C."/>
            <person name="Ishida J.K."/>
            <person name="Kasahara H."/>
            <person name="Kiba T."/>
            <person name="Kim M.S."/>
            <person name="Koo N."/>
            <person name="Laohavisit A."/>
            <person name="Lee Y.H."/>
            <person name="Lumba S."/>
            <person name="McCourt P."/>
            <person name="Mortimer J.C."/>
            <person name="Mutuku J.M."/>
            <person name="Nomura T."/>
            <person name="Sasaki-Sekimoto Y."/>
            <person name="Seto Y."/>
            <person name="Wang Y."/>
            <person name="Wakatake T."/>
            <person name="Sakakibara H."/>
            <person name="Demura T."/>
            <person name="Yamaguchi S."/>
            <person name="Yoneyama K."/>
            <person name="Manabe R.I."/>
            <person name="Nelson D.C."/>
            <person name="Schulman A.H."/>
            <person name="Timko M.P."/>
            <person name="dePamphilis C.W."/>
            <person name="Choi D."/>
            <person name="Shirasu K."/>
        </authorList>
    </citation>
    <scope>NUCLEOTIDE SEQUENCE [LARGE SCALE GENOMIC DNA]</scope>
    <source>
        <strain evidence="2">cv. UVA1</strain>
    </source>
</reference>
<organism evidence="1 2">
    <name type="scientific">Striga asiatica</name>
    <name type="common">Asiatic witchweed</name>
    <name type="synonym">Buchnera asiatica</name>
    <dbReference type="NCBI Taxonomy" id="4170"/>
    <lineage>
        <taxon>Eukaryota</taxon>
        <taxon>Viridiplantae</taxon>
        <taxon>Streptophyta</taxon>
        <taxon>Embryophyta</taxon>
        <taxon>Tracheophyta</taxon>
        <taxon>Spermatophyta</taxon>
        <taxon>Magnoliopsida</taxon>
        <taxon>eudicotyledons</taxon>
        <taxon>Gunneridae</taxon>
        <taxon>Pentapetalae</taxon>
        <taxon>asterids</taxon>
        <taxon>lamiids</taxon>
        <taxon>Lamiales</taxon>
        <taxon>Orobanchaceae</taxon>
        <taxon>Buchnereae</taxon>
        <taxon>Striga</taxon>
    </lineage>
</organism>
<dbReference type="EMBL" id="BKCP01010626">
    <property type="protein sequence ID" value="GER53581.1"/>
    <property type="molecule type" value="Genomic_DNA"/>
</dbReference>
<protein>
    <submittedName>
        <fullName evidence="1">Lipid-transfer protein</fullName>
    </submittedName>
</protein>
<gene>
    <name evidence="1" type="ORF">STAS_31115</name>
</gene>
<keyword evidence="2" id="KW-1185">Reference proteome</keyword>
<sequence>MASSAKGAVWKEGQAEGSPWPNWITGRVSFGSRFSVSLLSTPLIVKAEACIPMQTFYSRRTIIDNDGNGSRGYESNLITDKNTILFAYSRLAIPSPLYRRRKSVETGKVSDLMIFRALDQKTIHNIFPGQQPMLDIILVEIRRHSKLLQVVAQQTGDSWHVVGLHFPEPGSYIQLQIK</sequence>
<dbReference type="Proteomes" id="UP000325081">
    <property type="component" value="Unassembled WGS sequence"/>
</dbReference>
<evidence type="ECO:0000313" key="1">
    <source>
        <dbReference type="EMBL" id="GER53581.1"/>
    </source>
</evidence>
<dbReference type="AlphaFoldDB" id="A0A5A7RB85"/>
<accession>A0A5A7RB85</accession>
<proteinExistence type="predicted"/>
<evidence type="ECO:0000313" key="2">
    <source>
        <dbReference type="Proteomes" id="UP000325081"/>
    </source>
</evidence>
<name>A0A5A7RB85_STRAF</name>